<reference evidence="1 2" key="2">
    <citation type="journal article" date="2018" name="Int. J. Syst. Evol. Microbiol.">
        <title>Marinobacterium aestuarii sp. nov., a benzene-degrading marine bacterium isolated from estuary sediment.</title>
        <authorList>
            <person name="Bae S.S."/>
            <person name="Jung J."/>
            <person name="Chung D."/>
            <person name="Baek K."/>
        </authorList>
    </citation>
    <scope>NUCLEOTIDE SEQUENCE [LARGE SCALE GENOMIC DNA]</scope>
    <source>
        <strain evidence="1 2">ST58-10</strain>
    </source>
</reference>
<keyword evidence="2" id="KW-1185">Reference proteome</keyword>
<evidence type="ECO:0000313" key="2">
    <source>
        <dbReference type="Proteomes" id="UP000078070"/>
    </source>
</evidence>
<accession>A0A1A9EXF5</accession>
<reference evidence="2" key="1">
    <citation type="submission" date="2016-05" db="EMBL/GenBank/DDBJ databases">
        <authorList>
            <person name="Baek K."/>
            <person name="Yang S.-J."/>
        </authorList>
    </citation>
    <scope>NUCLEOTIDE SEQUENCE [LARGE SCALE GENOMIC DNA]</scope>
    <source>
        <strain evidence="2">ST58-10</strain>
    </source>
</reference>
<evidence type="ECO:0000313" key="1">
    <source>
        <dbReference type="EMBL" id="ANG62596.1"/>
    </source>
</evidence>
<proteinExistence type="predicted"/>
<organism evidence="1 2">
    <name type="scientific">Marinobacterium aestuarii</name>
    <dbReference type="NCBI Taxonomy" id="1821621"/>
    <lineage>
        <taxon>Bacteria</taxon>
        <taxon>Pseudomonadati</taxon>
        <taxon>Pseudomonadota</taxon>
        <taxon>Gammaproteobacteria</taxon>
        <taxon>Oceanospirillales</taxon>
        <taxon>Oceanospirillaceae</taxon>
        <taxon>Marinobacterium</taxon>
    </lineage>
</organism>
<dbReference type="Proteomes" id="UP000078070">
    <property type="component" value="Chromosome"/>
</dbReference>
<sequence length="221" mass="24534">MASQWTYAKLEGLGRTRLSENFFMREFLHSEIAQAHGLTNAPENPELAIAAGTQLCEQVLEPIQAAWGKVHIRSGYRSPEVNALGNSAKMNCASNESNRAAHIWDALDASGQMGATACIVIPAWLDQFEKTGDWASLAWWIHHQVPGYYEMVFFKNLCAFNIRWYQGNDGNKTIRSFLPNPDTGDKAALLSRGQVHSYYALMPEAQRCAGAQVMINSILAV</sequence>
<dbReference type="AlphaFoldDB" id="A0A1A9EXF5"/>
<dbReference type="OrthoDB" id="7171572at2"/>
<name>A0A1A9EXF5_9GAMM</name>
<dbReference type="KEGG" id="mars:A8C75_08945"/>
<dbReference type="RefSeq" id="WP_067380946.1">
    <property type="nucleotide sequence ID" value="NZ_CP015839.1"/>
</dbReference>
<dbReference type="InterPro" id="IPR009045">
    <property type="entry name" value="Zn_M74/Hedgehog-like"/>
</dbReference>
<gene>
    <name evidence="1" type="ORF">A8C75_08945</name>
</gene>
<dbReference type="STRING" id="1821621.A8C75_08945"/>
<dbReference type="EMBL" id="CP015839">
    <property type="protein sequence ID" value="ANG62596.1"/>
    <property type="molecule type" value="Genomic_DNA"/>
</dbReference>
<protein>
    <submittedName>
        <fullName evidence="1">Uncharacterized protein</fullName>
    </submittedName>
</protein>
<dbReference type="SUPFAM" id="SSF55166">
    <property type="entry name" value="Hedgehog/DD-peptidase"/>
    <property type="match status" value="1"/>
</dbReference>
<dbReference type="Gene3D" id="3.30.1380.10">
    <property type="match status" value="1"/>
</dbReference>